<protein>
    <submittedName>
        <fullName evidence="2">Uncharacterized protein</fullName>
    </submittedName>
</protein>
<feature type="compositionally biased region" description="Basic and acidic residues" evidence="1">
    <location>
        <begin position="22"/>
        <end position="33"/>
    </location>
</feature>
<keyword evidence="3" id="KW-1185">Reference proteome</keyword>
<sequence length="41" mass="4573">MTGRNNKPDNDGPAASPSRLDQYGDKLANDTRGKQQKSRKR</sequence>
<reference evidence="3" key="1">
    <citation type="journal article" date="2019" name="Int. J. Syst. Evol. Microbiol.">
        <title>The Global Catalogue of Microorganisms (GCM) 10K type strain sequencing project: providing services to taxonomists for standard genome sequencing and annotation.</title>
        <authorList>
            <consortium name="The Broad Institute Genomics Platform"/>
            <consortium name="The Broad Institute Genome Sequencing Center for Infectious Disease"/>
            <person name="Wu L."/>
            <person name="Ma J."/>
        </authorList>
    </citation>
    <scope>NUCLEOTIDE SEQUENCE [LARGE SCALE GENOMIC DNA]</scope>
    <source>
        <strain evidence="3">TISTR 1827</strain>
    </source>
</reference>
<organism evidence="2 3">
    <name type="scientific">Paenibacillus thailandensis</name>
    <dbReference type="NCBI Taxonomy" id="393250"/>
    <lineage>
        <taxon>Bacteria</taxon>
        <taxon>Bacillati</taxon>
        <taxon>Bacillota</taxon>
        <taxon>Bacilli</taxon>
        <taxon>Bacillales</taxon>
        <taxon>Paenibacillaceae</taxon>
        <taxon>Paenibacillus</taxon>
    </lineage>
</organism>
<evidence type="ECO:0000313" key="3">
    <source>
        <dbReference type="Proteomes" id="UP001597493"/>
    </source>
</evidence>
<name>A0ABW5QY83_9BACL</name>
<evidence type="ECO:0000256" key="1">
    <source>
        <dbReference type="SAM" id="MobiDB-lite"/>
    </source>
</evidence>
<gene>
    <name evidence="2" type="ORF">ACFSW5_14170</name>
</gene>
<feature type="compositionally biased region" description="Basic and acidic residues" evidence="1">
    <location>
        <begin position="1"/>
        <end position="10"/>
    </location>
</feature>
<evidence type="ECO:0000313" key="2">
    <source>
        <dbReference type="EMBL" id="MFD2661396.1"/>
    </source>
</evidence>
<dbReference type="Proteomes" id="UP001597493">
    <property type="component" value="Unassembled WGS sequence"/>
</dbReference>
<accession>A0ABW5QY83</accession>
<dbReference type="RefSeq" id="WP_379274182.1">
    <property type="nucleotide sequence ID" value="NZ_JBHUGT010000051.1"/>
</dbReference>
<proteinExistence type="predicted"/>
<dbReference type="EMBL" id="JBHUMY010000013">
    <property type="protein sequence ID" value="MFD2661396.1"/>
    <property type="molecule type" value="Genomic_DNA"/>
</dbReference>
<comment type="caution">
    <text evidence="2">The sequence shown here is derived from an EMBL/GenBank/DDBJ whole genome shotgun (WGS) entry which is preliminary data.</text>
</comment>
<feature type="region of interest" description="Disordered" evidence="1">
    <location>
        <begin position="1"/>
        <end position="41"/>
    </location>
</feature>